<keyword evidence="2" id="KW-1185">Reference proteome</keyword>
<dbReference type="EMBL" id="BNJQ01000018">
    <property type="protein sequence ID" value="GHP07844.1"/>
    <property type="molecule type" value="Genomic_DNA"/>
</dbReference>
<name>A0A830HKZ3_9CHLO</name>
<evidence type="ECO:0000313" key="2">
    <source>
        <dbReference type="Proteomes" id="UP000660262"/>
    </source>
</evidence>
<reference evidence="1" key="1">
    <citation type="submission" date="2020-10" db="EMBL/GenBank/DDBJ databases">
        <title>Unveiling of a novel bifunctional photoreceptor, Dualchrome1, isolated from a cosmopolitan green alga.</title>
        <authorList>
            <person name="Suzuki S."/>
            <person name="Kawachi M."/>
        </authorList>
    </citation>
    <scope>NUCLEOTIDE SEQUENCE</scope>
    <source>
        <strain evidence="1">NIES 2893</strain>
    </source>
</reference>
<dbReference type="AlphaFoldDB" id="A0A830HKZ3"/>
<organism evidence="1 2">
    <name type="scientific">Pycnococcus provasolii</name>
    <dbReference type="NCBI Taxonomy" id="41880"/>
    <lineage>
        <taxon>Eukaryota</taxon>
        <taxon>Viridiplantae</taxon>
        <taxon>Chlorophyta</taxon>
        <taxon>Pseudoscourfieldiophyceae</taxon>
        <taxon>Pseudoscourfieldiales</taxon>
        <taxon>Pycnococcaceae</taxon>
        <taxon>Pycnococcus</taxon>
    </lineage>
</organism>
<accession>A0A830HKZ3</accession>
<gene>
    <name evidence="1" type="ORF">PPROV_000658600</name>
</gene>
<comment type="caution">
    <text evidence="1">The sequence shown here is derived from an EMBL/GenBank/DDBJ whole genome shotgun (WGS) entry which is preliminary data.</text>
</comment>
<proteinExistence type="predicted"/>
<dbReference type="Proteomes" id="UP000660262">
    <property type="component" value="Unassembled WGS sequence"/>
</dbReference>
<protein>
    <submittedName>
        <fullName evidence="1">Uncharacterized protein</fullName>
    </submittedName>
</protein>
<evidence type="ECO:0000313" key="1">
    <source>
        <dbReference type="EMBL" id="GHP07844.1"/>
    </source>
</evidence>
<sequence length="163" mass="17994">MYNGFPDFFIDPKTGELFVRTPNGNRLRVEVNQQGDVEMWDDAGNFYYIDNKLGNGYGVDVMSPDGTVTNYKIPNSPTDRVDKDGVGKDVGMQSQRLGNVRDLVSVQTIPGDGGRDLGRVTAFVADEKGMPYALDARKDPKLAAAIKARKVRTAEDAWKGLFE</sequence>